<dbReference type="PANTHER" id="PTHR45080:SF8">
    <property type="entry name" value="IG-LIKE DOMAIN-CONTAINING PROTEIN"/>
    <property type="match status" value="1"/>
</dbReference>
<evidence type="ECO:0000259" key="11">
    <source>
        <dbReference type="PROSITE" id="PS50835"/>
    </source>
</evidence>
<keyword evidence="10" id="KW-0393">Immunoglobulin domain</keyword>
<dbReference type="GO" id="GO:0043025">
    <property type="term" value="C:neuronal cell body"/>
    <property type="evidence" value="ECO:0007669"/>
    <property type="project" value="TreeGrafter"/>
</dbReference>
<organism evidence="12 13">
    <name type="scientific">Armadillidium nasatum</name>
    <dbReference type="NCBI Taxonomy" id="96803"/>
    <lineage>
        <taxon>Eukaryota</taxon>
        <taxon>Metazoa</taxon>
        <taxon>Ecdysozoa</taxon>
        <taxon>Arthropoda</taxon>
        <taxon>Crustacea</taxon>
        <taxon>Multicrustacea</taxon>
        <taxon>Malacostraca</taxon>
        <taxon>Eumalacostraca</taxon>
        <taxon>Peracarida</taxon>
        <taxon>Isopoda</taxon>
        <taxon>Oniscidea</taxon>
        <taxon>Crinocheta</taxon>
        <taxon>Armadillidiidae</taxon>
        <taxon>Armadillidium</taxon>
    </lineage>
</organism>
<evidence type="ECO:0000256" key="1">
    <source>
        <dbReference type="ARBA" id="ARBA00004167"/>
    </source>
</evidence>
<dbReference type="GO" id="GO:0005886">
    <property type="term" value="C:plasma membrane"/>
    <property type="evidence" value="ECO:0007669"/>
    <property type="project" value="TreeGrafter"/>
</dbReference>
<dbReference type="PANTHER" id="PTHR45080">
    <property type="entry name" value="CONTACTIN 5"/>
    <property type="match status" value="1"/>
</dbReference>
<evidence type="ECO:0000256" key="9">
    <source>
        <dbReference type="ARBA" id="ARBA00023180"/>
    </source>
</evidence>
<evidence type="ECO:0000256" key="10">
    <source>
        <dbReference type="ARBA" id="ARBA00023319"/>
    </source>
</evidence>
<keyword evidence="9" id="KW-0325">Glycoprotein</keyword>
<dbReference type="GO" id="GO:0008046">
    <property type="term" value="F:axon guidance receptor activity"/>
    <property type="evidence" value="ECO:0007669"/>
    <property type="project" value="TreeGrafter"/>
</dbReference>
<dbReference type="PROSITE" id="PS50835">
    <property type="entry name" value="IG_LIKE"/>
    <property type="match status" value="2"/>
</dbReference>
<dbReference type="InterPro" id="IPR036179">
    <property type="entry name" value="Ig-like_dom_sf"/>
</dbReference>
<evidence type="ECO:0000256" key="2">
    <source>
        <dbReference type="ARBA" id="ARBA00022692"/>
    </source>
</evidence>
<evidence type="ECO:0000256" key="8">
    <source>
        <dbReference type="ARBA" id="ARBA00023170"/>
    </source>
</evidence>
<protein>
    <submittedName>
        <fullName evidence="12">Fibroblast growth factor receptor-like 1</fullName>
    </submittedName>
</protein>
<dbReference type="FunFam" id="2.60.40.10:FF:000016">
    <property type="entry name" value="Fibroblast growth factor receptor"/>
    <property type="match status" value="1"/>
</dbReference>
<dbReference type="InterPro" id="IPR013098">
    <property type="entry name" value="Ig_I-set"/>
</dbReference>
<keyword evidence="3" id="KW-0732">Signal</keyword>
<dbReference type="Pfam" id="PF07679">
    <property type="entry name" value="I-set"/>
    <property type="match status" value="2"/>
</dbReference>
<keyword evidence="6" id="KW-0472">Membrane</keyword>
<dbReference type="InterPro" id="IPR003598">
    <property type="entry name" value="Ig_sub2"/>
</dbReference>
<evidence type="ECO:0000256" key="6">
    <source>
        <dbReference type="ARBA" id="ARBA00023136"/>
    </source>
</evidence>
<name>A0A5N5SUI7_9CRUS</name>
<dbReference type="SMART" id="SM00409">
    <property type="entry name" value="IG"/>
    <property type="match status" value="2"/>
</dbReference>
<accession>A0A5N5SUI7</accession>
<reference evidence="12 13" key="1">
    <citation type="journal article" date="2019" name="PLoS Biol.">
        <title>Sex chromosomes control vertical transmission of feminizing Wolbachia symbionts in an isopod.</title>
        <authorList>
            <person name="Becking T."/>
            <person name="Chebbi M.A."/>
            <person name="Giraud I."/>
            <person name="Moumen B."/>
            <person name="Laverre T."/>
            <person name="Caubet Y."/>
            <person name="Peccoud J."/>
            <person name="Gilbert C."/>
            <person name="Cordaux R."/>
        </authorList>
    </citation>
    <scope>NUCLEOTIDE SEQUENCE [LARGE SCALE GENOMIC DNA]</scope>
    <source>
        <strain evidence="12">ANa2</strain>
        <tissue evidence="12">Whole body excluding digestive tract and cuticle</tissue>
    </source>
</reference>
<dbReference type="GO" id="GO:0007156">
    <property type="term" value="P:homophilic cell adhesion via plasma membrane adhesion molecules"/>
    <property type="evidence" value="ECO:0007669"/>
    <property type="project" value="TreeGrafter"/>
</dbReference>
<keyword evidence="13" id="KW-1185">Reference proteome</keyword>
<dbReference type="InterPro" id="IPR007110">
    <property type="entry name" value="Ig-like_dom"/>
</dbReference>
<feature type="domain" description="Ig-like" evidence="11">
    <location>
        <begin position="126"/>
        <end position="235"/>
    </location>
</feature>
<evidence type="ECO:0000313" key="12">
    <source>
        <dbReference type="EMBL" id="KAB7497588.1"/>
    </source>
</evidence>
<keyword evidence="7" id="KW-1015">Disulfide bond</keyword>
<evidence type="ECO:0000313" key="13">
    <source>
        <dbReference type="Proteomes" id="UP000326759"/>
    </source>
</evidence>
<dbReference type="Proteomes" id="UP000326759">
    <property type="component" value="Unassembled WGS sequence"/>
</dbReference>
<dbReference type="SMART" id="SM00408">
    <property type="entry name" value="IGc2"/>
    <property type="match status" value="2"/>
</dbReference>
<feature type="domain" description="Ig-like" evidence="11">
    <location>
        <begin position="9"/>
        <end position="93"/>
    </location>
</feature>
<evidence type="ECO:0000256" key="7">
    <source>
        <dbReference type="ARBA" id="ARBA00023157"/>
    </source>
</evidence>
<keyword evidence="8 12" id="KW-0675">Receptor</keyword>
<evidence type="ECO:0000256" key="4">
    <source>
        <dbReference type="ARBA" id="ARBA00022737"/>
    </source>
</evidence>
<comment type="caution">
    <text evidence="12">The sequence shown here is derived from an EMBL/GenBank/DDBJ whole genome shotgun (WGS) entry which is preliminary data.</text>
</comment>
<dbReference type="GO" id="GO:0030424">
    <property type="term" value="C:axon"/>
    <property type="evidence" value="ECO:0007669"/>
    <property type="project" value="TreeGrafter"/>
</dbReference>
<dbReference type="GO" id="GO:0050808">
    <property type="term" value="P:synapse organization"/>
    <property type="evidence" value="ECO:0007669"/>
    <property type="project" value="TreeGrafter"/>
</dbReference>
<sequence>MLINDTVYPVSGSTLRKISGQNILFKCTAKGDPAPEITWLKNGHVIDSPIPDVLFNVVHQSLPLNQMTPEDSGNYTCLATNIHGGVTANWTLNVVATYYNNNINPLFLSNKHPVRVPAGSVPNEGPETFPLEMDNVTSFSGEEAALSCRGSWDSGVTPKVMVRRLRQVKKHKFTQKSTFLHGKLLPILQPTNSSLWITLQGLRLVFQNVQKDDSGVYFCTVSNRYGINFRQASLTVIDININK</sequence>
<evidence type="ECO:0000256" key="3">
    <source>
        <dbReference type="ARBA" id="ARBA00022729"/>
    </source>
</evidence>
<proteinExistence type="predicted"/>
<keyword evidence="2" id="KW-0812">Transmembrane</keyword>
<dbReference type="OrthoDB" id="6371610at2759"/>
<gene>
    <name evidence="12" type="primary">FGFRL1_1</name>
    <name evidence="12" type="ORF">Anas_14618</name>
</gene>
<keyword evidence="5" id="KW-1133">Transmembrane helix</keyword>
<dbReference type="InterPro" id="IPR003599">
    <property type="entry name" value="Ig_sub"/>
</dbReference>
<dbReference type="InterPro" id="IPR013783">
    <property type="entry name" value="Ig-like_fold"/>
</dbReference>
<dbReference type="EMBL" id="SEYY01020106">
    <property type="protein sequence ID" value="KAB7497588.1"/>
    <property type="molecule type" value="Genomic_DNA"/>
</dbReference>
<evidence type="ECO:0000256" key="5">
    <source>
        <dbReference type="ARBA" id="ARBA00022989"/>
    </source>
</evidence>
<dbReference type="AlphaFoldDB" id="A0A5N5SUI7"/>
<keyword evidence="4" id="KW-0677">Repeat</keyword>
<dbReference type="InterPro" id="IPR050958">
    <property type="entry name" value="Cell_Adh-Cytoskel_Orgn"/>
</dbReference>
<comment type="subcellular location">
    <subcellularLocation>
        <location evidence="1">Membrane</location>
        <topology evidence="1">Single-pass membrane protein</topology>
    </subcellularLocation>
</comment>
<dbReference type="Gene3D" id="2.60.40.10">
    <property type="entry name" value="Immunoglobulins"/>
    <property type="match status" value="2"/>
</dbReference>
<dbReference type="SUPFAM" id="SSF48726">
    <property type="entry name" value="Immunoglobulin"/>
    <property type="match status" value="2"/>
</dbReference>